<reference evidence="6" key="1">
    <citation type="journal article" date="2014" name="Genome Announc.">
        <title>Genome sequence of the yeast Cyberlindnera fabianii (Hansenula fabianii).</title>
        <authorList>
            <person name="Freel K.C."/>
            <person name="Sarilar V."/>
            <person name="Neuveglise C."/>
            <person name="Devillers H."/>
            <person name="Friedrich A."/>
            <person name="Schacherer J."/>
        </authorList>
    </citation>
    <scope>NUCLEOTIDE SEQUENCE</scope>
    <source>
        <strain evidence="6">YJS4271</strain>
    </source>
</reference>
<dbReference type="InterPro" id="IPR051063">
    <property type="entry name" value="PDI"/>
</dbReference>
<evidence type="ECO:0000256" key="1">
    <source>
        <dbReference type="ARBA" id="ARBA00006347"/>
    </source>
</evidence>
<evidence type="ECO:0000259" key="5">
    <source>
        <dbReference type="PROSITE" id="PS51352"/>
    </source>
</evidence>
<dbReference type="OrthoDB" id="72053at2759"/>
<dbReference type="Gene3D" id="3.40.30.10">
    <property type="entry name" value="Glutaredoxin"/>
    <property type="match status" value="1"/>
</dbReference>
<feature type="signal peptide" evidence="4">
    <location>
        <begin position="1"/>
        <end position="21"/>
    </location>
</feature>
<dbReference type="InterPro" id="IPR013766">
    <property type="entry name" value="Thioredoxin_domain"/>
</dbReference>
<dbReference type="GO" id="GO:0005783">
    <property type="term" value="C:endoplasmic reticulum"/>
    <property type="evidence" value="ECO:0007669"/>
    <property type="project" value="TreeGrafter"/>
</dbReference>
<organism evidence="6">
    <name type="scientific">Cyberlindnera fabianii</name>
    <name type="common">Yeast</name>
    <name type="synonym">Hansenula fabianii</name>
    <dbReference type="NCBI Taxonomy" id="36022"/>
    <lineage>
        <taxon>Eukaryota</taxon>
        <taxon>Fungi</taxon>
        <taxon>Dikarya</taxon>
        <taxon>Ascomycota</taxon>
        <taxon>Saccharomycotina</taxon>
        <taxon>Saccharomycetes</taxon>
        <taxon>Phaffomycetales</taxon>
        <taxon>Phaffomycetaceae</taxon>
        <taxon>Cyberlindnera</taxon>
    </lineage>
</organism>
<dbReference type="InterPro" id="IPR036249">
    <property type="entry name" value="Thioredoxin-like_sf"/>
</dbReference>
<protein>
    <submittedName>
        <fullName evidence="6">CYFA0S21e01926g1_1</fullName>
    </submittedName>
</protein>
<dbReference type="SUPFAM" id="SSF52833">
    <property type="entry name" value="Thioredoxin-like"/>
    <property type="match status" value="1"/>
</dbReference>
<comment type="similarity">
    <text evidence="1">Belongs to the protein disulfide isomerase family.</text>
</comment>
<feature type="transmembrane region" description="Helical" evidence="3">
    <location>
        <begin position="657"/>
        <end position="675"/>
    </location>
</feature>
<gene>
    <name evidence="6" type="ORF">CYFA0S_21e01926g</name>
</gene>
<proteinExistence type="inferred from homology"/>
<name>A0A061BDW4_CYBFA</name>
<evidence type="ECO:0000256" key="2">
    <source>
        <dbReference type="ARBA" id="ARBA00022729"/>
    </source>
</evidence>
<dbReference type="EMBL" id="LK052906">
    <property type="protein sequence ID" value="CDR46063.1"/>
    <property type="molecule type" value="Genomic_DNA"/>
</dbReference>
<feature type="chain" id="PRO_5001594641" evidence="4">
    <location>
        <begin position="22"/>
        <end position="708"/>
    </location>
</feature>
<keyword evidence="3" id="KW-0812">Transmembrane</keyword>
<dbReference type="AlphaFoldDB" id="A0A061BDW4"/>
<dbReference type="PANTHER" id="PTHR45672">
    <property type="entry name" value="PROTEIN DISULFIDE-ISOMERASE C17H9.14C-RELATED"/>
    <property type="match status" value="1"/>
</dbReference>
<evidence type="ECO:0000313" key="6">
    <source>
        <dbReference type="EMBL" id="CDR46063.1"/>
    </source>
</evidence>
<evidence type="ECO:0000256" key="4">
    <source>
        <dbReference type="SAM" id="SignalP"/>
    </source>
</evidence>
<evidence type="ECO:0000256" key="3">
    <source>
        <dbReference type="SAM" id="Phobius"/>
    </source>
</evidence>
<dbReference type="PhylomeDB" id="A0A061BDW4"/>
<keyword evidence="3" id="KW-0472">Membrane</keyword>
<keyword evidence="2 4" id="KW-0732">Signal</keyword>
<dbReference type="VEuPathDB" id="FungiDB:BON22_5310"/>
<dbReference type="GO" id="GO:0003756">
    <property type="term" value="F:protein disulfide isomerase activity"/>
    <property type="evidence" value="ECO:0007669"/>
    <property type="project" value="TreeGrafter"/>
</dbReference>
<sequence>MLPQVCSMVLTLWTWATVCVGVCGAGVAAGSAAGSAAIASSDSKPEGFPDALTMENFKTRLEHGLHLVEFFSPYCSHCKHLAPTWEKTWLEFHEEGESLGIQMVQVDCVASGDLCNQEKITAYPSLKLYGPKGYIKDYPRSYKRNQESLEKFMRNVAIDLADPNFLVQSKSKLITTDQMIKILGQEQKTAKLISMWPSTSLEDINEYNKDKFPSAKDADDCLDFQRTWAIVSNQLQSLKIETGHFNCLSNKQICEKLQLNMKKPQVILVLPNTNVAKVIQFDQTIYSPTHAEITQFAQRITKSAQVPSINAYDLIKNSLATAHIPDVGGLIESSDVSFIYVYDQETTTTEDFELLPYLIEPLSKLPGANLYKSNDTNVLSIADIQRENVYKVIKHSEYDPNSPTFNPQRLTLETMTTLPALVAYREHSLISHVFQSFAPNEIRDQYTIIDWMNSVAAAPGFMEIKPENIKRFMKAGDPSKKLAVLLLNQSSSDEDALISTQDYFLFGVHEYVERRDERRYQDLLKKRQLKEEEVQALKSKNAESKLIVKAMSKEIKHTDYKDVVYGYLDISKNLALLQNLGVDMTTKEFQTGDVLVFNRDNKYYYSQDLEGNQLNVAKESSAFVKLLLTLNGVQSGKIIKRLRHSPFPSSLRFMEPLHNQGTLGYLFVLVFIVLLSKKGPSLVRKQKPVRDGLGILGNPAASTTTKFD</sequence>
<keyword evidence="3" id="KW-1133">Transmembrane helix</keyword>
<dbReference type="PROSITE" id="PS51352">
    <property type="entry name" value="THIOREDOXIN_2"/>
    <property type="match status" value="1"/>
</dbReference>
<dbReference type="PANTHER" id="PTHR45672:SF3">
    <property type="entry name" value="THIOREDOXIN DOMAIN-CONTAINING PROTEIN 5"/>
    <property type="match status" value="1"/>
</dbReference>
<feature type="domain" description="Thioredoxin" evidence="5">
    <location>
        <begin position="27"/>
        <end position="158"/>
    </location>
</feature>
<dbReference type="GO" id="GO:0006457">
    <property type="term" value="P:protein folding"/>
    <property type="evidence" value="ECO:0007669"/>
    <property type="project" value="TreeGrafter"/>
</dbReference>
<accession>A0A061BDW4</accession>
<dbReference type="CDD" id="cd02961">
    <property type="entry name" value="PDI_a_family"/>
    <property type="match status" value="1"/>
</dbReference>
<dbReference type="Pfam" id="PF00085">
    <property type="entry name" value="Thioredoxin"/>
    <property type="match status" value="1"/>
</dbReference>